<reference evidence="1 2" key="1">
    <citation type="journal article" date="2014" name="Int. J. Syst. Evol. Microbiol.">
        <title>Nocardia vulneris sp. nov., isolated from wounds of human patients in North America.</title>
        <authorList>
            <person name="Lasker B.A."/>
            <person name="Bell M."/>
            <person name="Klenk H.P."/>
            <person name="Sproer C."/>
            <person name="Schumann C."/>
            <person name="Schumann P."/>
            <person name="Brown J.M."/>
        </authorList>
    </citation>
    <scope>NUCLEOTIDE SEQUENCE [LARGE SCALE GENOMIC DNA]</scope>
    <source>
        <strain evidence="1 2">W9851</strain>
    </source>
</reference>
<name>A0ABR4ZN13_9NOCA</name>
<dbReference type="RefSeq" id="WP_043663494.1">
    <property type="nucleotide sequence ID" value="NZ_BDCI01000004.1"/>
</dbReference>
<evidence type="ECO:0000313" key="1">
    <source>
        <dbReference type="EMBL" id="KIA66802.1"/>
    </source>
</evidence>
<proteinExistence type="predicted"/>
<gene>
    <name evidence="1" type="ORF">FG87_01475</name>
</gene>
<protein>
    <submittedName>
        <fullName evidence="1">Uncharacterized protein</fullName>
    </submittedName>
</protein>
<keyword evidence="2" id="KW-1185">Reference proteome</keyword>
<organism evidence="1 2">
    <name type="scientific">Nocardia vulneris</name>
    <dbReference type="NCBI Taxonomy" id="1141657"/>
    <lineage>
        <taxon>Bacteria</taxon>
        <taxon>Bacillati</taxon>
        <taxon>Actinomycetota</taxon>
        <taxon>Actinomycetes</taxon>
        <taxon>Mycobacteriales</taxon>
        <taxon>Nocardiaceae</taxon>
        <taxon>Nocardia</taxon>
    </lineage>
</organism>
<dbReference type="Proteomes" id="UP000031364">
    <property type="component" value="Unassembled WGS sequence"/>
</dbReference>
<dbReference type="EMBL" id="JNFP01000001">
    <property type="protein sequence ID" value="KIA66802.1"/>
    <property type="molecule type" value="Genomic_DNA"/>
</dbReference>
<sequence length="93" mass="10559">MPQPEFRRRITERAAGLPQPIPVLWSLVDGVHYAADGGLALLEAIHTRVHNGAVRWAGERLGLSPERIVSHLQWHNRCSTRVYDAARTAHWYV</sequence>
<comment type="caution">
    <text evidence="1">The sequence shown here is derived from an EMBL/GenBank/DDBJ whole genome shotgun (WGS) entry which is preliminary data.</text>
</comment>
<accession>A0ABR4ZN13</accession>
<evidence type="ECO:0000313" key="2">
    <source>
        <dbReference type="Proteomes" id="UP000031364"/>
    </source>
</evidence>